<dbReference type="PROSITE" id="PS50931">
    <property type="entry name" value="HTH_LYSR"/>
    <property type="match status" value="1"/>
</dbReference>
<dbReference type="Proteomes" id="UP001352263">
    <property type="component" value="Unassembled WGS sequence"/>
</dbReference>
<dbReference type="Pfam" id="PF00126">
    <property type="entry name" value="HTH_1"/>
    <property type="match status" value="1"/>
</dbReference>
<dbReference type="RefSeq" id="WP_326505525.1">
    <property type="nucleotide sequence ID" value="NZ_JAWIIV010000004.1"/>
</dbReference>
<organism evidence="6 7">
    <name type="scientific">Noviherbaspirillum album</name>
    <dbReference type="NCBI Taxonomy" id="3080276"/>
    <lineage>
        <taxon>Bacteria</taxon>
        <taxon>Pseudomonadati</taxon>
        <taxon>Pseudomonadota</taxon>
        <taxon>Betaproteobacteria</taxon>
        <taxon>Burkholderiales</taxon>
        <taxon>Oxalobacteraceae</taxon>
        <taxon>Noviherbaspirillum</taxon>
    </lineage>
</organism>
<proteinExistence type="inferred from homology"/>
<keyword evidence="7" id="KW-1185">Reference proteome</keyword>
<dbReference type="Gene3D" id="1.10.10.10">
    <property type="entry name" value="Winged helix-like DNA-binding domain superfamily/Winged helix DNA-binding domain"/>
    <property type="match status" value="1"/>
</dbReference>
<keyword evidence="3" id="KW-0238">DNA-binding</keyword>
<comment type="similarity">
    <text evidence="1">Belongs to the LysR transcriptional regulatory family.</text>
</comment>
<evidence type="ECO:0000313" key="6">
    <source>
        <dbReference type="EMBL" id="MEC4718802.1"/>
    </source>
</evidence>
<dbReference type="PANTHER" id="PTHR30126">
    <property type="entry name" value="HTH-TYPE TRANSCRIPTIONAL REGULATOR"/>
    <property type="match status" value="1"/>
</dbReference>
<keyword evidence="4" id="KW-0804">Transcription</keyword>
<dbReference type="SUPFAM" id="SSF53850">
    <property type="entry name" value="Periplasmic binding protein-like II"/>
    <property type="match status" value="1"/>
</dbReference>
<feature type="domain" description="HTH lysR-type" evidence="5">
    <location>
        <begin position="34"/>
        <end position="91"/>
    </location>
</feature>
<dbReference type="EMBL" id="JAWIIV010000004">
    <property type="protein sequence ID" value="MEC4718802.1"/>
    <property type="molecule type" value="Genomic_DNA"/>
</dbReference>
<evidence type="ECO:0000256" key="3">
    <source>
        <dbReference type="ARBA" id="ARBA00023125"/>
    </source>
</evidence>
<sequence length="339" mass="37481">MTQLRTQPLSQPARLDAPRATFRSRPHDIHNIYVSLKQWRIFHAVIDCGGFAEAAKSLHLSQSTISYTVSKLQEQLGTSLLRIEGRKANLTPEGRALLDRSRHVLKEAIELETFAKNLGQGYGGEVRLVVDHNFPPHLLMRALSDFSKIGRAASHVKLSEVDTLQAEDVLRDLNVDLAISERVPLGFLGEPLVEVEHLPVAHPDHPLLRLGRDVTAADLAQHVHVGIGHAFERDRGAGSSKPTRRWAMSSLDTVVQAVAEKLGYAWLPEHRIRHWLDEGMLVRLPLGDKRAYKTMLYLIHGRPWASTAAAGRLAEVLRGLTAEGNAGGSGLSPTVNRVM</sequence>
<accession>A0ABU6J589</accession>
<dbReference type="PANTHER" id="PTHR30126:SF88">
    <property type="entry name" value="TRANSCRIPTIONAL REGULATOR-RELATED"/>
    <property type="match status" value="1"/>
</dbReference>
<gene>
    <name evidence="6" type="ORF">RY831_06570</name>
</gene>
<dbReference type="SUPFAM" id="SSF46785">
    <property type="entry name" value="Winged helix' DNA-binding domain"/>
    <property type="match status" value="1"/>
</dbReference>
<reference evidence="6 7" key="1">
    <citation type="submission" date="2023-10" db="EMBL/GenBank/DDBJ databases">
        <title>Noviherbaspirillum sp. CPCC 100848 genome assembly.</title>
        <authorList>
            <person name="Li X.Y."/>
            <person name="Fang X.M."/>
        </authorList>
    </citation>
    <scope>NUCLEOTIDE SEQUENCE [LARGE SCALE GENOMIC DNA]</scope>
    <source>
        <strain evidence="6 7">CPCC 100848</strain>
    </source>
</reference>
<comment type="caution">
    <text evidence="6">The sequence shown here is derived from an EMBL/GenBank/DDBJ whole genome shotgun (WGS) entry which is preliminary data.</text>
</comment>
<keyword evidence="2" id="KW-0805">Transcription regulation</keyword>
<dbReference type="InterPro" id="IPR036390">
    <property type="entry name" value="WH_DNA-bd_sf"/>
</dbReference>
<protein>
    <submittedName>
        <fullName evidence="6">LysR family transcriptional regulator</fullName>
    </submittedName>
</protein>
<name>A0ABU6J589_9BURK</name>
<evidence type="ECO:0000256" key="4">
    <source>
        <dbReference type="ARBA" id="ARBA00023163"/>
    </source>
</evidence>
<dbReference type="InterPro" id="IPR005119">
    <property type="entry name" value="LysR_subst-bd"/>
</dbReference>
<evidence type="ECO:0000256" key="1">
    <source>
        <dbReference type="ARBA" id="ARBA00009437"/>
    </source>
</evidence>
<dbReference type="Gene3D" id="3.40.190.290">
    <property type="match status" value="1"/>
</dbReference>
<dbReference type="InterPro" id="IPR036388">
    <property type="entry name" value="WH-like_DNA-bd_sf"/>
</dbReference>
<evidence type="ECO:0000259" key="5">
    <source>
        <dbReference type="PROSITE" id="PS50931"/>
    </source>
</evidence>
<evidence type="ECO:0000256" key="2">
    <source>
        <dbReference type="ARBA" id="ARBA00023015"/>
    </source>
</evidence>
<dbReference type="Pfam" id="PF03466">
    <property type="entry name" value="LysR_substrate"/>
    <property type="match status" value="1"/>
</dbReference>
<dbReference type="InterPro" id="IPR000847">
    <property type="entry name" value="LysR_HTH_N"/>
</dbReference>
<evidence type="ECO:0000313" key="7">
    <source>
        <dbReference type="Proteomes" id="UP001352263"/>
    </source>
</evidence>
<dbReference type="PRINTS" id="PR00039">
    <property type="entry name" value="HTHLYSR"/>
</dbReference>